<evidence type="ECO:0000256" key="1">
    <source>
        <dbReference type="SAM" id="MobiDB-lite"/>
    </source>
</evidence>
<protein>
    <submittedName>
        <fullName evidence="2">Uncharacterized protein</fullName>
    </submittedName>
</protein>
<name>A0AAN8IW85_TRICO</name>
<keyword evidence="3" id="KW-1185">Reference proteome</keyword>
<comment type="caution">
    <text evidence="2">The sequence shown here is derived from an EMBL/GenBank/DDBJ whole genome shotgun (WGS) entry which is preliminary data.</text>
</comment>
<gene>
    <name evidence="2" type="ORF">GCK32_003230</name>
</gene>
<evidence type="ECO:0000313" key="2">
    <source>
        <dbReference type="EMBL" id="KAK5966979.1"/>
    </source>
</evidence>
<proteinExistence type="predicted"/>
<organism evidence="2 3">
    <name type="scientific">Trichostrongylus colubriformis</name>
    <name type="common">Black scour worm</name>
    <dbReference type="NCBI Taxonomy" id="6319"/>
    <lineage>
        <taxon>Eukaryota</taxon>
        <taxon>Metazoa</taxon>
        <taxon>Ecdysozoa</taxon>
        <taxon>Nematoda</taxon>
        <taxon>Chromadorea</taxon>
        <taxon>Rhabditida</taxon>
        <taxon>Rhabditina</taxon>
        <taxon>Rhabditomorpha</taxon>
        <taxon>Strongyloidea</taxon>
        <taxon>Trichostrongylidae</taxon>
        <taxon>Trichostrongylus</taxon>
    </lineage>
</organism>
<feature type="compositionally biased region" description="Acidic residues" evidence="1">
    <location>
        <begin position="95"/>
        <end position="114"/>
    </location>
</feature>
<accession>A0AAN8IW85</accession>
<sequence length="162" mass="17729">MRDYDMLTPHIIRGCESATLRRCDQRQASQQLEQLSLEQSRIVTCTVSSGGTSRVKAWPLFMASRKSVDKICASLAGKTPKTKKQKTSRKRPAVVDEELEEDSHEKPDSDEDFEASQSSGEATSDIELSDADAEIDELHSILPGTSKAVAAALEVVGGSLRY</sequence>
<dbReference type="EMBL" id="WIXE01022916">
    <property type="protein sequence ID" value="KAK5966979.1"/>
    <property type="molecule type" value="Genomic_DNA"/>
</dbReference>
<feature type="region of interest" description="Disordered" evidence="1">
    <location>
        <begin position="74"/>
        <end position="130"/>
    </location>
</feature>
<feature type="compositionally biased region" description="Basic residues" evidence="1">
    <location>
        <begin position="80"/>
        <end position="92"/>
    </location>
</feature>
<dbReference type="AlphaFoldDB" id="A0AAN8IW85"/>
<reference evidence="2 3" key="1">
    <citation type="submission" date="2019-10" db="EMBL/GenBank/DDBJ databases">
        <title>Assembly and Annotation for the nematode Trichostrongylus colubriformis.</title>
        <authorList>
            <person name="Martin J."/>
        </authorList>
    </citation>
    <scope>NUCLEOTIDE SEQUENCE [LARGE SCALE GENOMIC DNA]</scope>
    <source>
        <strain evidence="2">G859</strain>
        <tissue evidence="2">Whole worm</tissue>
    </source>
</reference>
<evidence type="ECO:0000313" key="3">
    <source>
        <dbReference type="Proteomes" id="UP001331761"/>
    </source>
</evidence>
<dbReference type="Proteomes" id="UP001331761">
    <property type="component" value="Unassembled WGS sequence"/>
</dbReference>